<dbReference type="NCBIfam" id="TIGR00974">
    <property type="entry name" value="3a0107s02c"/>
    <property type="match status" value="1"/>
</dbReference>
<dbReference type="PANTHER" id="PTHR43470:SF3">
    <property type="entry name" value="PHOSPHATE TRANSPORT SYSTEM PERMEASE PROTEIN PSTA-RELATED"/>
    <property type="match status" value="1"/>
</dbReference>
<comment type="similarity">
    <text evidence="2 9">Belongs to the binding-protein-dependent transport system permease family. CysTW subfamily.</text>
</comment>
<feature type="transmembrane region" description="Helical" evidence="9">
    <location>
        <begin position="110"/>
        <end position="130"/>
    </location>
</feature>
<dbReference type="GO" id="GO:0005315">
    <property type="term" value="F:phosphate transmembrane transporter activity"/>
    <property type="evidence" value="ECO:0007669"/>
    <property type="project" value="InterPro"/>
</dbReference>
<keyword evidence="7 9" id="KW-1133">Transmembrane helix</keyword>
<dbReference type="GO" id="GO:0035435">
    <property type="term" value="P:phosphate ion transmembrane transport"/>
    <property type="evidence" value="ECO:0007669"/>
    <property type="project" value="InterPro"/>
</dbReference>
<evidence type="ECO:0000256" key="3">
    <source>
        <dbReference type="ARBA" id="ARBA00016864"/>
    </source>
</evidence>
<accession>A0A1G1L1T0</accession>
<feature type="transmembrane region" description="Helical" evidence="9">
    <location>
        <begin position="12"/>
        <end position="36"/>
    </location>
</feature>
<evidence type="ECO:0000256" key="5">
    <source>
        <dbReference type="ARBA" id="ARBA00022475"/>
    </source>
</evidence>
<evidence type="ECO:0000256" key="4">
    <source>
        <dbReference type="ARBA" id="ARBA00022448"/>
    </source>
</evidence>
<evidence type="ECO:0000313" key="12">
    <source>
        <dbReference type="Proteomes" id="UP000178187"/>
    </source>
</evidence>
<evidence type="ECO:0000256" key="9">
    <source>
        <dbReference type="RuleBase" id="RU363043"/>
    </source>
</evidence>
<sequence>MKTRSFAWKEILLTGLSVFFVMIPFCAIFFILGKIVQKGIGTVTWSFLSQPPLEGMTAGGIFPCIFGTVAITLLMIAIALPLGIGAAVYLTEYAGQGLFFRITRAAVNNLAGVPSIIFGLFGVGFFILFVGRNLDHVLKTGLLFGQPCMLWAAATLAVLVLPVIIVSTEEALNAVPQSHRAASMALGATKWQTIREVVLPQARGGILTGAILAISRGAGETAPILFTGCAYFLPRLPVVKLFGAIPMINPFDQFMELSYHIFIMATQSMNAEKSLPIQYGTTLVLIALTFLLNLTAIIFRIHFRKKLGQVSLQ</sequence>
<feature type="transmembrane region" description="Helical" evidence="9">
    <location>
        <begin position="277"/>
        <end position="299"/>
    </location>
</feature>
<dbReference type="Proteomes" id="UP000178187">
    <property type="component" value="Unassembled WGS sequence"/>
</dbReference>
<dbReference type="AlphaFoldDB" id="A0A1G1L1T0"/>
<dbReference type="EMBL" id="MHFR01000014">
    <property type="protein sequence ID" value="OGW99123.1"/>
    <property type="molecule type" value="Genomic_DNA"/>
</dbReference>
<dbReference type="Pfam" id="PF00528">
    <property type="entry name" value="BPD_transp_1"/>
    <property type="match status" value="1"/>
</dbReference>
<evidence type="ECO:0000313" key="11">
    <source>
        <dbReference type="EMBL" id="OGW99123.1"/>
    </source>
</evidence>
<evidence type="ECO:0000256" key="2">
    <source>
        <dbReference type="ARBA" id="ARBA00007069"/>
    </source>
</evidence>
<keyword evidence="8 9" id="KW-0472">Membrane</keyword>
<keyword evidence="5 9" id="KW-1003">Cell membrane</keyword>
<dbReference type="Gene3D" id="1.10.3720.10">
    <property type="entry name" value="MetI-like"/>
    <property type="match status" value="1"/>
</dbReference>
<comment type="subcellular location">
    <subcellularLocation>
        <location evidence="1 9">Cell membrane</location>
        <topology evidence="1 9">Multi-pass membrane protein</topology>
    </subcellularLocation>
</comment>
<gene>
    <name evidence="11" type="ORF">A3G33_07725</name>
</gene>
<dbReference type="InterPro" id="IPR035906">
    <property type="entry name" value="MetI-like_sf"/>
</dbReference>
<dbReference type="InterPro" id="IPR000515">
    <property type="entry name" value="MetI-like"/>
</dbReference>
<keyword evidence="4" id="KW-0813">Transport</keyword>
<comment type="caution">
    <text evidence="9">Lacks conserved residue(s) required for the propagation of feature annotation.</text>
</comment>
<name>A0A1G1L1T0_9BACT</name>
<protein>
    <recommendedName>
        <fullName evidence="3 9">Phosphate transport system permease protein PstA</fullName>
    </recommendedName>
</protein>
<keyword evidence="6 9" id="KW-0812">Transmembrane</keyword>
<organism evidence="11 12">
    <name type="scientific">Candidatus Danuiimicrobium aquiferis</name>
    <dbReference type="NCBI Taxonomy" id="1801832"/>
    <lineage>
        <taxon>Bacteria</taxon>
        <taxon>Pseudomonadati</taxon>
        <taxon>Candidatus Omnitrophota</taxon>
        <taxon>Candidatus Danuiimicrobium</taxon>
    </lineage>
</organism>
<evidence type="ECO:0000256" key="1">
    <source>
        <dbReference type="ARBA" id="ARBA00004651"/>
    </source>
</evidence>
<dbReference type="SUPFAM" id="SSF161098">
    <property type="entry name" value="MetI-like"/>
    <property type="match status" value="1"/>
</dbReference>
<dbReference type="PANTHER" id="PTHR43470">
    <property type="entry name" value="PHOSPHATE TRANSPORT SYSTEM PERMEASE PROTEIN PSTA-RELATED"/>
    <property type="match status" value="1"/>
</dbReference>
<feature type="domain" description="ABC transmembrane type-1" evidence="10">
    <location>
        <begin position="65"/>
        <end position="296"/>
    </location>
</feature>
<evidence type="ECO:0000256" key="8">
    <source>
        <dbReference type="ARBA" id="ARBA00023136"/>
    </source>
</evidence>
<comment type="caution">
    <text evidence="11">The sequence shown here is derived from an EMBL/GenBank/DDBJ whole genome shotgun (WGS) entry which is preliminary data.</text>
</comment>
<proteinExistence type="inferred from homology"/>
<dbReference type="CDD" id="cd06261">
    <property type="entry name" value="TM_PBP2"/>
    <property type="match status" value="1"/>
</dbReference>
<dbReference type="PROSITE" id="PS50928">
    <property type="entry name" value="ABC_TM1"/>
    <property type="match status" value="1"/>
</dbReference>
<feature type="transmembrane region" description="Helical" evidence="9">
    <location>
        <begin position="142"/>
        <end position="165"/>
    </location>
</feature>
<feature type="transmembrane region" description="Helical" evidence="9">
    <location>
        <begin position="57"/>
        <end position="90"/>
    </location>
</feature>
<dbReference type="GO" id="GO:0005886">
    <property type="term" value="C:plasma membrane"/>
    <property type="evidence" value="ECO:0007669"/>
    <property type="project" value="UniProtKB-SubCell"/>
</dbReference>
<dbReference type="InterPro" id="IPR005672">
    <property type="entry name" value="Phosphate_PstA"/>
</dbReference>
<evidence type="ECO:0000256" key="7">
    <source>
        <dbReference type="ARBA" id="ARBA00022989"/>
    </source>
</evidence>
<reference evidence="11 12" key="1">
    <citation type="journal article" date="2016" name="Nat. Commun.">
        <title>Thousands of microbial genomes shed light on interconnected biogeochemical processes in an aquifer system.</title>
        <authorList>
            <person name="Anantharaman K."/>
            <person name="Brown C.T."/>
            <person name="Hug L.A."/>
            <person name="Sharon I."/>
            <person name="Castelle C.J."/>
            <person name="Probst A.J."/>
            <person name="Thomas B.C."/>
            <person name="Singh A."/>
            <person name="Wilkins M.J."/>
            <person name="Karaoz U."/>
            <person name="Brodie E.L."/>
            <person name="Williams K.H."/>
            <person name="Hubbard S.S."/>
            <person name="Banfield J.F."/>
        </authorList>
    </citation>
    <scope>NUCLEOTIDE SEQUENCE [LARGE SCALE GENOMIC DNA]</scope>
</reference>
<evidence type="ECO:0000259" key="10">
    <source>
        <dbReference type="PROSITE" id="PS50928"/>
    </source>
</evidence>
<evidence type="ECO:0000256" key="6">
    <source>
        <dbReference type="ARBA" id="ARBA00022692"/>
    </source>
</evidence>